<comment type="caution">
    <text evidence="1">The sequence shown here is derived from an EMBL/GenBank/DDBJ whole genome shotgun (WGS) entry which is preliminary data.</text>
</comment>
<sequence>MVLGDGAGVGCRLGVGLSEAMGAVSLYGRGDGWVITVVAERLQRRSRRAVRLGPWLGTRWSCSGREEQHGGKEVWIAGFEWFVLLMDELSLIVVKLGLWAEWDGERVAMVSDTGWFEWLVEVRQMSGDCDLRDGIGSG</sequence>
<dbReference type="AlphaFoldDB" id="A0AAW1YR53"/>
<organism evidence="1 2">
    <name type="scientific">Rubus argutus</name>
    <name type="common">Southern blackberry</name>
    <dbReference type="NCBI Taxonomy" id="59490"/>
    <lineage>
        <taxon>Eukaryota</taxon>
        <taxon>Viridiplantae</taxon>
        <taxon>Streptophyta</taxon>
        <taxon>Embryophyta</taxon>
        <taxon>Tracheophyta</taxon>
        <taxon>Spermatophyta</taxon>
        <taxon>Magnoliopsida</taxon>
        <taxon>eudicotyledons</taxon>
        <taxon>Gunneridae</taxon>
        <taxon>Pentapetalae</taxon>
        <taxon>rosids</taxon>
        <taxon>fabids</taxon>
        <taxon>Rosales</taxon>
        <taxon>Rosaceae</taxon>
        <taxon>Rosoideae</taxon>
        <taxon>Rosoideae incertae sedis</taxon>
        <taxon>Rubus</taxon>
    </lineage>
</organism>
<dbReference type="Proteomes" id="UP001457282">
    <property type="component" value="Unassembled WGS sequence"/>
</dbReference>
<proteinExistence type="predicted"/>
<name>A0AAW1YR53_RUBAR</name>
<accession>A0AAW1YR53</accession>
<evidence type="ECO:0000313" key="2">
    <source>
        <dbReference type="Proteomes" id="UP001457282"/>
    </source>
</evidence>
<evidence type="ECO:0000313" key="1">
    <source>
        <dbReference type="EMBL" id="KAK9951074.1"/>
    </source>
</evidence>
<dbReference type="EMBL" id="JBEDUW010000001">
    <property type="protein sequence ID" value="KAK9951074.1"/>
    <property type="molecule type" value="Genomic_DNA"/>
</dbReference>
<keyword evidence="2" id="KW-1185">Reference proteome</keyword>
<reference evidence="1 2" key="1">
    <citation type="journal article" date="2023" name="G3 (Bethesda)">
        <title>A chromosome-length genome assembly and annotation of blackberry (Rubus argutus, cv. 'Hillquist').</title>
        <authorList>
            <person name="Bruna T."/>
            <person name="Aryal R."/>
            <person name="Dudchenko O."/>
            <person name="Sargent D.J."/>
            <person name="Mead D."/>
            <person name="Buti M."/>
            <person name="Cavallini A."/>
            <person name="Hytonen T."/>
            <person name="Andres J."/>
            <person name="Pham M."/>
            <person name="Weisz D."/>
            <person name="Mascagni F."/>
            <person name="Usai G."/>
            <person name="Natali L."/>
            <person name="Bassil N."/>
            <person name="Fernandez G.E."/>
            <person name="Lomsadze A."/>
            <person name="Armour M."/>
            <person name="Olukolu B."/>
            <person name="Poorten T."/>
            <person name="Britton C."/>
            <person name="Davik J."/>
            <person name="Ashrafi H."/>
            <person name="Aiden E.L."/>
            <person name="Borodovsky M."/>
            <person name="Worthington M."/>
        </authorList>
    </citation>
    <scope>NUCLEOTIDE SEQUENCE [LARGE SCALE GENOMIC DNA]</scope>
    <source>
        <strain evidence="1">PI 553951</strain>
    </source>
</reference>
<protein>
    <submittedName>
        <fullName evidence="1">Uncharacterized protein</fullName>
    </submittedName>
</protein>
<gene>
    <name evidence="1" type="ORF">M0R45_006536</name>
</gene>